<dbReference type="Gene3D" id="6.10.250.2080">
    <property type="match status" value="1"/>
</dbReference>
<reference evidence="4 5" key="1">
    <citation type="submission" date="2017-01" db="EMBL/GenBank/DDBJ databases">
        <title>Complete genome of Tateyamaria omphalii DOK1-4 isolated from seawater in Dokdo.</title>
        <authorList>
            <person name="Kim J.H."/>
            <person name="Chi W.-J."/>
        </authorList>
    </citation>
    <scope>NUCLEOTIDE SEQUENCE [LARGE SCALE GENOMIC DNA]</scope>
    <source>
        <strain evidence="4 5">DOK1-4</strain>
    </source>
</reference>
<dbReference type="PANTHER" id="PTHR30531:SF12">
    <property type="entry name" value="FLAGELLAR BIOSYNTHETIC PROTEIN FLHB"/>
    <property type="match status" value="1"/>
</dbReference>
<keyword evidence="4" id="KW-0966">Cell projection</keyword>
<dbReference type="EMBL" id="CP019312">
    <property type="protein sequence ID" value="APX13288.1"/>
    <property type="molecule type" value="Genomic_DNA"/>
</dbReference>
<keyword evidence="3" id="KW-0812">Transmembrane</keyword>
<dbReference type="AlphaFoldDB" id="A0A1P8MZ55"/>
<dbReference type="InterPro" id="IPR029025">
    <property type="entry name" value="T3SS_substrate_exporter_C"/>
</dbReference>
<feature type="compositionally biased region" description="Basic and acidic residues" evidence="2">
    <location>
        <begin position="9"/>
        <end position="26"/>
    </location>
</feature>
<dbReference type="InterPro" id="IPR006135">
    <property type="entry name" value="T3SS_substrate_exporter"/>
</dbReference>
<dbReference type="Proteomes" id="UP000186336">
    <property type="component" value="Chromosome"/>
</dbReference>
<dbReference type="GO" id="GO:0005886">
    <property type="term" value="C:plasma membrane"/>
    <property type="evidence" value="ECO:0007669"/>
    <property type="project" value="TreeGrafter"/>
</dbReference>
<dbReference type="GO" id="GO:0009306">
    <property type="term" value="P:protein secretion"/>
    <property type="evidence" value="ECO:0007669"/>
    <property type="project" value="InterPro"/>
</dbReference>
<proteinExistence type="inferred from homology"/>
<feature type="transmembrane region" description="Helical" evidence="3">
    <location>
        <begin position="153"/>
        <end position="172"/>
    </location>
</feature>
<feature type="region of interest" description="Disordered" evidence="2">
    <location>
        <begin position="1"/>
        <end position="26"/>
    </location>
</feature>
<feature type="transmembrane region" description="Helical" evidence="3">
    <location>
        <begin position="34"/>
        <end position="55"/>
    </location>
</feature>
<dbReference type="PANTHER" id="PTHR30531">
    <property type="entry name" value="FLAGELLAR BIOSYNTHETIC PROTEIN FLHB"/>
    <property type="match status" value="1"/>
</dbReference>
<feature type="transmembrane region" description="Helical" evidence="3">
    <location>
        <begin position="192"/>
        <end position="214"/>
    </location>
</feature>
<dbReference type="KEGG" id="tom:BWR18_17575"/>
<keyword evidence="4" id="KW-0282">Flagellum</keyword>
<feature type="transmembrane region" description="Helical" evidence="3">
    <location>
        <begin position="92"/>
        <end position="113"/>
    </location>
</feature>
<keyword evidence="3" id="KW-1133">Transmembrane helix</keyword>
<dbReference type="RefSeq" id="WP_076629722.1">
    <property type="nucleotide sequence ID" value="NZ_CP019312.1"/>
</dbReference>
<evidence type="ECO:0000313" key="5">
    <source>
        <dbReference type="Proteomes" id="UP000186336"/>
    </source>
</evidence>
<evidence type="ECO:0000256" key="1">
    <source>
        <dbReference type="ARBA" id="ARBA00010690"/>
    </source>
</evidence>
<sequence>MSGQDEDTDKSFDPTPHKLQEARKKGEVAKSADLHTASAYAGLTLALVAVGAYSLTSFGSEMQVLLDQALPLSDDLFAGGPSATMGAILRSASVAVAPVFFAPAVAVLLAVLAQRAFVVAPSKLEPKLSRISLIQNAKQKFGRGGFFEFAKSFVKLLLYSACLALFLTRRLPEMINVMHGSPGLVVTLLAELVVAFLFVVVLISVALGGIDAVWQHQEHIRKNRMSRKEIMDEAKNSEGDPHLKQERRARGQAIASQQMMSDVPTADVIVVNPTHYAVALQWSRASGTAPVCVAKGVDEVALRIREIAQENAVPIHSDPPTARTLFAVTNIGDEILPEQYAAVAAAIRFADEMRQQAKGRI</sequence>
<dbReference type="Pfam" id="PF01312">
    <property type="entry name" value="Bac_export_2"/>
    <property type="match status" value="1"/>
</dbReference>
<accession>A0A1P8MZ55</accession>
<keyword evidence="5" id="KW-1185">Reference proteome</keyword>
<dbReference type="Gene3D" id="3.40.1690.10">
    <property type="entry name" value="secretion proteins EscU"/>
    <property type="match status" value="1"/>
</dbReference>
<name>A0A1P8MZ55_9RHOB</name>
<comment type="similarity">
    <text evidence="1">Belongs to the type III secretion exporter family.</text>
</comment>
<gene>
    <name evidence="4" type="ORF">BWR18_17575</name>
</gene>
<keyword evidence="3" id="KW-0472">Membrane</keyword>
<dbReference type="STRING" id="299262.BWR18_17575"/>
<organism evidence="4 5">
    <name type="scientific">Tateyamaria omphalii</name>
    <dbReference type="NCBI Taxonomy" id="299262"/>
    <lineage>
        <taxon>Bacteria</taxon>
        <taxon>Pseudomonadati</taxon>
        <taxon>Pseudomonadota</taxon>
        <taxon>Alphaproteobacteria</taxon>
        <taxon>Rhodobacterales</taxon>
        <taxon>Roseobacteraceae</taxon>
        <taxon>Tateyamaria</taxon>
    </lineage>
</organism>
<dbReference type="SUPFAM" id="SSF160544">
    <property type="entry name" value="EscU C-terminal domain-like"/>
    <property type="match status" value="1"/>
</dbReference>
<evidence type="ECO:0000256" key="2">
    <source>
        <dbReference type="SAM" id="MobiDB-lite"/>
    </source>
</evidence>
<evidence type="ECO:0000313" key="4">
    <source>
        <dbReference type="EMBL" id="APX13288.1"/>
    </source>
</evidence>
<protein>
    <submittedName>
        <fullName evidence="4">Flagellar biosynthesis protein FlhB</fullName>
    </submittedName>
</protein>
<evidence type="ECO:0000256" key="3">
    <source>
        <dbReference type="SAM" id="Phobius"/>
    </source>
</evidence>
<keyword evidence="4" id="KW-0969">Cilium</keyword>
<dbReference type="PRINTS" id="PR00950">
    <property type="entry name" value="TYPE3IMSPROT"/>
</dbReference>
<dbReference type="OrthoDB" id="9807950at2"/>